<dbReference type="GO" id="GO:0016747">
    <property type="term" value="F:acyltransferase activity, transferring groups other than amino-acyl groups"/>
    <property type="evidence" value="ECO:0007669"/>
    <property type="project" value="InterPro"/>
</dbReference>
<keyword evidence="4" id="KW-0687">Ribonucleoprotein</keyword>
<keyword evidence="1" id="KW-0808">Transferase</keyword>
<dbReference type="InterPro" id="IPR050832">
    <property type="entry name" value="Bact_Acetyltransf"/>
</dbReference>
<dbReference type="PANTHER" id="PTHR43877">
    <property type="entry name" value="AMINOALKYLPHOSPHONATE N-ACETYLTRANSFERASE-RELATED-RELATED"/>
    <property type="match status" value="1"/>
</dbReference>
<dbReference type="InterPro" id="IPR016181">
    <property type="entry name" value="Acyl_CoA_acyltransferase"/>
</dbReference>
<gene>
    <name evidence="4" type="ORF">SAMN05216215_104265</name>
</gene>
<keyword evidence="2" id="KW-0012">Acyltransferase</keyword>
<dbReference type="OrthoDB" id="5243635at2"/>
<evidence type="ECO:0000259" key="3">
    <source>
        <dbReference type="PROSITE" id="PS51186"/>
    </source>
</evidence>
<reference evidence="5" key="1">
    <citation type="submission" date="2016-10" db="EMBL/GenBank/DDBJ databases">
        <authorList>
            <person name="Varghese N."/>
            <person name="Submissions S."/>
        </authorList>
    </citation>
    <scope>NUCLEOTIDE SEQUENCE [LARGE SCALE GENOMIC DNA]</scope>
    <source>
        <strain evidence="5">CGMCC 4.3530</strain>
    </source>
</reference>
<dbReference type="Pfam" id="PF00583">
    <property type="entry name" value="Acetyltransf_1"/>
    <property type="match status" value="1"/>
</dbReference>
<dbReference type="GO" id="GO:0005840">
    <property type="term" value="C:ribosome"/>
    <property type="evidence" value="ECO:0007669"/>
    <property type="project" value="UniProtKB-KW"/>
</dbReference>
<keyword evidence="4" id="KW-0689">Ribosomal protein</keyword>
<feature type="domain" description="N-acetyltransferase" evidence="3">
    <location>
        <begin position="8"/>
        <end position="161"/>
    </location>
</feature>
<sequence>MPGHDKPIALRPADPADAKAVADIWWGGWRDGHLGHVPDDLTAVRTAESFASRAAQRVEDTVVAVFDGTVAGFVMVVADEVEQVYVAAAYRGTGVASLLLTEAERLVGEQGHDRAWLAVATGNARARHFYQRQGWADEGPFDYPAEGPDGPIHVPCHRYVKHVTGRRGEDIRQL</sequence>
<protein>
    <submittedName>
        <fullName evidence="4">Ribosomal protein S18 acetylase RimI</fullName>
    </submittedName>
</protein>
<dbReference type="CDD" id="cd04301">
    <property type="entry name" value="NAT_SF"/>
    <property type="match status" value="1"/>
</dbReference>
<keyword evidence="5" id="KW-1185">Reference proteome</keyword>
<evidence type="ECO:0000313" key="4">
    <source>
        <dbReference type="EMBL" id="SDZ01177.1"/>
    </source>
</evidence>
<dbReference type="AlphaFoldDB" id="A0A1H3PJC0"/>
<name>A0A1H3PJC0_9PSEU</name>
<dbReference type="PANTHER" id="PTHR43877:SF2">
    <property type="entry name" value="AMINOALKYLPHOSPHONATE N-ACETYLTRANSFERASE-RELATED"/>
    <property type="match status" value="1"/>
</dbReference>
<dbReference type="RefSeq" id="WP_093273338.1">
    <property type="nucleotide sequence ID" value="NZ_FNOK01000042.1"/>
</dbReference>
<evidence type="ECO:0000256" key="1">
    <source>
        <dbReference type="ARBA" id="ARBA00022679"/>
    </source>
</evidence>
<dbReference type="PROSITE" id="PS51186">
    <property type="entry name" value="GNAT"/>
    <property type="match status" value="1"/>
</dbReference>
<evidence type="ECO:0000313" key="5">
    <source>
        <dbReference type="Proteomes" id="UP000199529"/>
    </source>
</evidence>
<evidence type="ECO:0000256" key="2">
    <source>
        <dbReference type="ARBA" id="ARBA00023315"/>
    </source>
</evidence>
<proteinExistence type="predicted"/>
<dbReference type="Proteomes" id="UP000199529">
    <property type="component" value="Unassembled WGS sequence"/>
</dbReference>
<dbReference type="STRING" id="418495.SAMN05216215_104265"/>
<dbReference type="Gene3D" id="3.40.630.30">
    <property type="match status" value="1"/>
</dbReference>
<dbReference type="InterPro" id="IPR000182">
    <property type="entry name" value="GNAT_dom"/>
</dbReference>
<dbReference type="SUPFAM" id="SSF55729">
    <property type="entry name" value="Acyl-CoA N-acyltransferases (Nat)"/>
    <property type="match status" value="1"/>
</dbReference>
<organism evidence="4 5">
    <name type="scientific">Saccharopolyspora shandongensis</name>
    <dbReference type="NCBI Taxonomy" id="418495"/>
    <lineage>
        <taxon>Bacteria</taxon>
        <taxon>Bacillati</taxon>
        <taxon>Actinomycetota</taxon>
        <taxon>Actinomycetes</taxon>
        <taxon>Pseudonocardiales</taxon>
        <taxon>Pseudonocardiaceae</taxon>
        <taxon>Saccharopolyspora</taxon>
    </lineage>
</organism>
<accession>A0A1H3PJC0</accession>
<dbReference type="EMBL" id="FNOK01000042">
    <property type="protein sequence ID" value="SDZ01177.1"/>
    <property type="molecule type" value="Genomic_DNA"/>
</dbReference>